<dbReference type="GO" id="GO:0004601">
    <property type="term" value="F:peroxidase activity"/>
    <property type="evidence" value="ECO:0007669"/>
    <property type="project" value="UniProtKB-KW"/>
</dbReference>
<evidence type="ECO:0000313" key="7">
    <source>
        <dbReference type="EMBL" id="MCP3728985.1"/>
    </source>
</evidence>
<keyword evidence="8" id="KW-1185">Reference proteome</keyword>
<reference evidence="7" key="1">
    <citation type="submission" date="2022-05" db="EMBL/GenBank/DDBJ databases">
        <title>Sphingomonas sp. strain MG17 Genome sequencing and assembly.</title>
        <authorList>
            <person name="Kim I."/>
        </authorList>
    </citation>
    <scope>NUCLEOTIDE SEQUENCE</scope>
    <source>
        <strain evidence="7">MG17</strain>
    </source>
</reference>
<dbReference type="FunFam" id="3.40.30.10:FF:000010">
    <property type="entry name" value="Glutathione peroxidase"/>
    <property type="match status" value="1"/>
</dbReference>
<comment type="caution">
    <text evidence="7">The sequence shown here is derived from an EMBL/GenBank/DDBJ whole genome shotgun (WGS) entry which is preliminary data.</text>
</comment>
<dbReference type="PIRSF" id="PIRSF000303">
    <property type="entry name" value="Glutathion_perox"/>
    <property type="match status" value="1"/>
</dbReference>
<evidence type="ECO:0000313" key="8">
    <source>
        <dbReference type="Proteomes" id="UP001139451"/>
    </source>
</evidence>
<evidence type="ECO:0000259" key="6">
    <source>
        <dbReference type="PROSITE" id="PS51352"/>
    </source>
</evidence>
<dbReference type="Pfam" id="PF00255">
    <property type="entry name" value="GSHPx"/>
    <property type="match status" value="1"/>
</dbReference>
<dbReference type="PRINTS" id="PR01011">
    <property type="entry name" value="GLUTPROXDASE"/>
</dbReference>
<dbReference type="PANTHER" id="PTHR11592:SF78">
    <property type="entry name" value="GLUTATHIONE PEROXIDASE"/>
    <property type="match status" value="1"/>
</dbReference>
<keyword evidence="3 5" id="KW-0560">Oxidoreductase</keyword>
<feature type="active site" evidence="4">
    <location>
        <position position="38"/>
    </location>
</feature>
<dbReference type="PROSITE" id="PS00460">
    <property type="entry name" value="GLUTATHIONE_PEROXID_1"/>
    <property type="match status" value="1"/>
</dbReference>
<evidence type="ECO:0000256" key="4">
    <source>
        <dbReference type="PIRSR" id="PIRSR000303-1"/>
    </source>
</evidence>
<dbReference type="PROSITE" id="PS00763">
    <property type="entry name" value="GLUTATHIONE_PEROXID_2"/>
    <property type="match status" value="1"/>
</dbReference>
<sequence length="161" mass="17479">MTVGSIANIPVTAADGSETDLSVYDGKVLLIVNVASKCGFTPQYTGLEALHRNYADRGFEVLGFPCNQFGAQEPGDAAEIASFCSLTYDVTFPVFAKVDVNGDAAAPLYRYLKKAAPGLFGTEGIKWNFTKFLIDRDGEVVERYAPQTKPEDIAKDIEKLL</sequence>
<dbReference type="InterPro" id="IPR000889">
    <property type="entry name" value="Glutathione_peroxidase"/>
</dbReference>
<dbReference type="CDD" id="cd00340">
    <property type="entry name" value="GSH_Peroxidase"/>
    <property type="match status" value="1"/>
</dbReference>
<evidence type="ECO:0000256" key="5">
    <source>
        <dbReference type="RuleBase" id="RU000499"/>
    </source>
</evidence>
<protein>
    <recommendedName>
        <fullName evidence="5">Glutathione peroxidase</fullName>
    </recommendedName>
</protein>
<dbReference type="EMBL" id="JAMLDX010000001">
    <property type="protein sequence ID" value="MCP3728985.1"/>
    <property type="molecule type" value="Genomic_DNA"/>
</dbReference>
<dbReference type="PROSITE" id="PS51352">
    <property type="entry name" value="THIOREDOXIN_2"/>
    <property type="match status" value="1"/>
</dbReference>
<dbReference type="InterPro" id="IPR029759">
    <property type="entry name" value="GPX_AS"/>
</dbReference>
<dbReference type="PROSITE" id="PS51355">
    <property type="entry name" value="GLUTATHIONE_PEROXID_3"/>
    <property type="match status" value="1"/>
</dbReference>
<evidence type="ECO:0000256" key="3">
    <source>
        <dbReference type="ARBA" id="ARBA00023002"/>
    </source>
</evidence>
<keyword evidence="2 5" id="KW-0575">Peroxidase</keyword>
<dbReference type="Gene3D" id="3.40.30.10">
    <property type="entry name" value="Glutaredoxin"/>
    <property type="match status" value="1"/>
</dbReference>
<dbReference type="RefSeq" id="WP_254290916.1">
    <property type="nucleotide sequence ID" value="NZ_JAMLDX010000001.1"/>
</dbReference>
<organism evidence="7 8">
    <name type="scientific">Sphingomonas tagetis</name>
    <dbReference type="NCBI Taxonomy" id="2949092"/>
    <lineage>
        <taxon>Bacteria</taxon>
        <taxon>Pseudomonadati</taxon>
        <taxon>Pseudomonadota</taxon>
        <taxon>Alphaproteobacteria</taxon>
        <taxon>Sphingomonadales</taxon>
        <taxon>Sphingomonadaceae</taxon>
        <taxon>Sphingomonas</taxon>
    </lineage>
</organism>
<dbReference type="SUPFAM" id="SSF52833">
    <property type="entry name" value="Thioredoxin-like"/>
    <property type="match status" value="1"/>
</dbReference>
<proteinExistence type="inferred from homology"/>
<dbReference type="Proteomes" id="UP001139451">
    <property type="component" value="Unassembled WGS sequence"/>
</dbReference>
<accession>A0A9X2HNA4</accession>
<gene>
    <name evidence="7" type="ORF">M9978_00940</name>
</gene>
<dbReference type="GO" id="GO:0034599">
    <property type="term" value="P:cellular response to oxidative stress"/>
    <property type="evidence" value="ECO:0007669"/>
    <property type="project" value="TreeGrafter"/>
</dbReference>
<dbReference type="InterPro" id="IPR029760">
    <property type="entry name" value="GPX_CS"/>
</dbReference>
<evidence type="ECO:0000256" key="2">
    <source>
        <dbReference type="ARBA" id="ARBA00022559"/>
    </source>
</evidence>
<feature type="domain" description="Thioredoxin" evidence="6">
    <location>
        <begin position="1"/>
        <end position="161"/>
    </location>
</feature>
<comment type="similarity">
    <text evidence="1 5">Belongs to the glutathione peroxidase family.</text>
</comment>
<dbReference type="InterPro" id="IPR036249">
    <property type="entry name" value="Thioredoxin-like_sf"/>
</dbReference>
<name>A0A9X2HNA4_9SPHN</name>
<dbReference type="InterPro" id="IPR013766">
    <property type="entry name" value="Thioredoxin_domain"/>
</dbReference>
<dbReference type="AlphaFoldDB" id="A0A9X2HNA4"/>
<evidence type="ECO:0000256" key="1">
    <source>
        <dbReference type="ARBA" id="ARBA00006926"/>
    </source>
</evidence>
<dbReference type="PANTHER" id="PTHR11592">
    <property type="entry name" value="GLUTATHIONE PEROXIDASE"/>
    <property type="match status" value="1"/>
</dbReference>